<keyword evidence="1" id="KW-0472">Membrane</keyword>
<organism evidence="2 3">
    <name type="scientific">Latilactobacillus fuchuensis DSM 14340 = JCM 11249</name>
    <dbReference type="NCBI Taxonomy" id="1423747"/>
    <lineage>
        <taxon>Bacteria</taxon>
        <taxon>Bacillati</taxon>
        <taxon>Bacillota</taxon>
        <taxon>Bacilli</taxon>
        <taxon>Lactobacillales</taxon>
        <taxon>Lactobacillaceae</taxon>
        <taxon>Latilactobacillus</taxon>
    </lineage>
</organism>
<sequence>MISVRVQIWFLKATLLVINMPLLLMSVFWWPRLMVNIAAILPRVVILGGVVGLLLYGMTGLLLWSGFQLIRILNEVAKQGSFGLMTSQALRQIRRAAIWNTVGYMVSLPFFYFVADRTDAPGIMLIGFAIILVSVMIATGTNLLLRLQTHHD</sequence>
<keyword evidence="1" id="KW-1133">Transmembrane helix</keyword>
<feature type="transmembrane region" description="Helical" evidence="1">
    <location>
        <begin position="97"/>
        <end position="115"/>
    </location>
</feature>
<dbReference type="STRING" id="1423747.FC69_GL001840"/>
<protein>
    <recommendedName>
        <fullName evidence="4">Integral membrane protein</fullName>
    </recommendedName>
</protein>
<feature type="transmembrane region" description="Helical" evidence="1">
    <location>
        <begin position="121"/>
        <end position="145"/>
    </location>
</feature>
<dbReference type="InterPro" id="IPR021354">
    <property type="entry name" value="DUF2975"/>
</dbReference>
<name>A0A0R1RS40_9LACO</name>
<comment type="caution">
    <text evidence="2">The sequence shown here is derived from an EMBL/GenBank/DDBJ whole genome shotgun (WGS) entry which is preliminary data.</text>
</comment>
<feature type="transmembrane region" description="Helical" evidence="1">
    <location>
        <begin position="9"/>
        <end position="31"/>
    </location>
</feature>
<evidence type="ECO:0000313" key="2">
    <source>
        <dbReference type="EMBL" id="KRL59214.1"/>
    </source>
</evidence>
<keyword evidence="1" id="KW-0812">Transmembrane</keyword>
<dbReference type="EMBL" id="AZEX01000054">
    <property type="protein sequence ID" value="KRL59214.1"/>
    <property type="molecule type" value="Genomic_DNA"/>
</dbReference>
<evidence type="ECO:0008006" key="4">
    <source>
        <dbReference type="Google" id="ProtNLM"/>
    </source>
</evidence>
<accession>A0A0R1RS40</accession>
<evidence type="ECO:0000256" key="1">
    <source>
        <dbReference type="SAM" id="Phobius"/>
    </source>
</evidence>
<feature type="transmembrane region" description="Helical" evidence="1">
    <location>
        <begin position="37"/>
        <end position="64"/>
    </location>
</feature>
<dbReference type="AlphaFoldDB" id="A0A0R1RS40"/>
<proteinExistence type="predicted"/>
<dbReference type="PATRIC" id="fig|1423747.3.peg.1869"/>
<reference evidence="2 3" key="1">
    <citation type="journal article" date="2015" name="Genome Announc.">
        <title>Expanding the biotechnology potential of lactobacilli through comparative genomics of 213 strains and associated genera.</title>
        <authorList>
            <person name="Sun Z."/>
            <person name="Harris H.M."/>
            <person name="McCann A."/>
            <person name="Guo C."/>
            <person name="Argimon S."/>
            <person name="Zhang W."/>
            <person name="Yang X."/>
            <person name="Jeffery I.B."/>
            <person name="Cooney J.C."/>
            <person name="Kagawa T.F."/>
            <person name="Liu W."/>
            <person name="Song Y."/>
            <person name="Salvetti E."/>
            <person name="Wrobel A."/>
            <person name="Rasinkangas P."/>
            <person name="Parkhill J."/>
            <person name="Rea M.C."/>
            <person name="O'Sullivan O."/>
            <person name="Ritari J."/>
            <person name="Douillard F.P."/>
            <person name="Paul Ross R."/>
            <person name="Yang R."/>
            <person name="Briner A.E."/>
            <person name="Felis G.E."/>
            <person name="de Vos W.M."/>
            <person name="Barrangou R."/>
            <person name="Klaenhammer T.R."/>
            <person name="Caufield P.W."/>
            <person name="Cui Y."/>
            <person name="Zhang H."/>
            <person name="O'Toole P.W."/>
        </authorList>
    </citation>
    <scope>NUCLEOTIDE SEQUENCE [LARGE SCALE GENOMIC DNA]</scope>
    <source>
        <strain evidence="2 3">DSM 14340</strain>
    </source>
</reference>
<evidence type="ECO:0000313" key="3">
    <source>
        <dbReference type="Proteomes" id="UP000051264"/>
    </source>
</evidence>
<dbReference type="Proteomes" id="UP000051264">
    <property type="component" value="Unassembled WGS sequence"/>
</dbReference>
<dbReference type="Pfam" id="PF11188">
    <property type="entry name" value="DUF2975"/>
    <property type="match status" value="1"/>
</dbReference>
<gene>
    <name evidence="2" type="ORF">FC69_GL001840</name>
</gene>